<dbReference type="InterPro" id="IPR006094">
    <property type="entry name" value="Oxid_FAD_bind_N"/>
</dbReference>
<proteinExistence type="inferred from homology"/>
<evidence type="ECO:0000259" key="6">
    <source>
        <dbReference type="PROSITE" id="PS51387"/>
    </source>
</evidence>
<comment type="cofactor">
    <cofactor evidence="1">
        <name>FAD</name>
        <dbReference type="ChEBI" id="CHEBI:57692"/>
    </cofactor>
</comment>
<keyword evidence="4" id="KW-0274">FAD</keyword>
<protein>
    <submittedName>
        <fullName evidence="7">FAD/FMN-containing dehydrogenase</fullName>
    </submittedName>
</protein>
<dbReference type="SUPFAM" id="SSF56176">
    <property type="entry name" value="FAD-binding/transporter-associated domain-like"/>
    <property type="match status" value="1"/>
</dbReference>
<dbReference type="InterPro" id="IPR006093">
    <property type="entry name" value="Oxy_OxRdtase_FAD_BS"/>
</dbReference>
<dbReference type="InterPro" id="IPR016167">
    <property type="entry name" value="FAD-bd_PCMH_sub1"/>
</dbReference>
<dbReference type="GO" id="GO:0071949">
    <property type="term" value="F:FAD binding"/>
    <property type="evidence" value="ECO:0007669"/>
    <property type="project" value="InterPro"/>
</dbReference>
<dbReference type="EMBL" id="JAVDYB010000001">
    <property type="protein sequence ID" value="MDR7275690.1"/>
    <property type="molecule type" value="Genomic_DNA"/>
</dbReference>
<organism evidence="7 8">
    <name type="scientific">Catenuloplanes atrovinosus</name>
    <dbReference type="NCBI Taxonomy" id="137266"/>
    <lineage>
        <taxon>Bacteria</taxon>
        <taxon>Bacillati</taxon>
        <taxon>Actinomycetota</taxon>
        <taxon>Actinomycetes</taxon>
        <taxon>Micromonosporales</taxon>
        <taxon>Micromonosporaceae</taxon>
        <taxon>Catenuloplanes</taxon>
    </lineage>
</organism>
<dbReference type="RefSeq" id="WP_310366959.1">
    <property type="nucleotide sequence ID" value="NZ_JAVDYB010000001.1"/>
</dbReference>
<dbReference type="Gene3D" id="3.30.465.10">
    <property type="match status" value="1"/>
</dbReference>
<gene>
    <name evidence="7" type="ORF">J2S41_002468</name>
</gene>
<dbReference type="GO" id="GO:0016491">
    <property type="term" value="F:oxidoreductase activity"/>
    <property type="evidence" value="ECO:0007669"/>
    <property type="project" value="UniProtKB-KW"/>
</dbReference>
<sequence length="456" mass="47409">MSTDILAAQVTGPVLTPGDAGYEEETATWNLAMIGRPAVVVGATSTADVRAAVRYAAERDLPIAVSATGHGQAMPADGALLINLRRMNDITIDADAGTATVGAAVEMQALVDAAAKAGLAPLAGSSPNVGVVGYVLGGGLSSTLGRTHGWAADHVRAAEIVTADGALRQVTATAEPDLFWAIRGGKGNFGVVTSLTIGLVPVTRLYGGGIFFDGADARPVLDAFRRLVAGAPESLTASVAFLRLPPLPFVPEPLRGRLSVHVRIAYLGAAEEGERLVADVRAAATPIIDAVAEMPYTAFAMIHADPVDPIPAYESSVLLRDFPAEAADALLAAAGPGVDTPVLMIEVRQLGGALARDPQVPSAVGNRDAAFQLFLGAAGAPGMEEPLREPLFAPLRALAPWASGRRQVNFLSGYDRDAADIGPAYEPRAWERLRAIKAAADPRNLFRVNHNIPPRD</sequence>
<dbReference type="PANTHER" id="PTHR42973">
    <property type="entry name" value="BINDING OXIDOREDUCTASE, PUTATIVE (AFU_ORTHOLOGUE AFUA_1G17690)-RELATED"/>
    <property type="match status" value="1"/>
</dbReference>
<evidence type="ECO:0000313" key="7">
    <source>
        <dbReference type="EMBL" id="MDR7275690.1"/>
    </source>
</evidence>
<reference evidence="7" key="1">
    <citation type="submission" date="2023-07" db="EMBL/GenBank/DDBJ databases">
        <title>Sequencing the genomes of 1000 actinobacteria strains.</title>
        <authorList>
            <person name="Klenk H.-P."/>
        </authorList>
    </citation>
    <scope>NUCLEOTIDE SEQUENCE</scope>
    <source>
        <strain evidence="7">DSM 44707</strain>
    </source>
</reference>
<dbReference type="PROSITE" id="PS51387">
    <property type="entry name" value="FAD_PCMH"/>
    <property type="match status" value="1"/>
</dbReference>
<feature type="domain" description="FAD-binding PCMH-type" evidence="6">
    <location>
        <begin position="33"/>
        <end position="202"/>
    </location>
</feature>
<comment type="similarity">
    <text evidence="2">Belongs to the oxygen-dependent FAD-linked oxidoreductase family.</text>
</comment>
<dbReference type="InterPro" id="IPR016169">
    <property type="entry name" value="FAD-bd_PCMH_sub2"/>
</dbReference>
<comment type="caution">
    <text evidence="7">The sequence shown here is derived from an EMBL/GenBank/DDBJ whole genome shotgun (WGS) entry which is preliminary data.</text>
</comment>
<dbReference type="Pfam" id="PF08031">
    <property type="entry name" value="BBE"/>
    <property type="match status" value="1"/>
</dbReference>
<dbReference type="AlphaFoldDB" id="A0AAE3YLG7"/>
<evidence type="ECO:0000256" key="4">
    <source>
        <dbReference type="ARBA" id="ARBA00022827"/>
    </source>
</evidence>
<dbReference type="InterPro" id="IPR012951">
    <property type="entry name" value="BBE"/>
</dbReference>
<keyword evidence="8" id="KW-1185">Reference proteome</keyword>
<keyword evidence="5" id="KW-0560">Oxidoreductase</keyword>
<evidence type="ECO:0000256" key="2">
    <source>
        <dbReference type="ARBA" id="ARBA00005466"/>
    </source>
</evidence>
<dbReference type="InterPro" id="IPR050416">
    <property type="entry name" value="FAD-linked_Oxidoreductase"/>
</dbReference>
<dbReference type="Pfam" id="PF01565">
    <property type="entry name" value="FAD_binding_4"/>
    <property type="match status" value="1"/>
</dbReference>
<dbReference type="InterPro" id="IPR036318">
    <property type="entry name" value="FAD-bd_PCMH-like_sf"/>
</dbReference>
<dbReference type="PANTHER" id="PTHR42973:SF39">
    <property type="entry name" value="FAD-BINDING PCMH-TYPE DOMAIN-CONTAINING PROTEIN"/>
    <property type="match status" value="1"/>
</dbReference>
<dbReference type="Proteomes" id="UP001183643">
    <property type="component" value="Unassembled WGS sequence"/>
</dbReference>
<keyword evidence="3" id="KW-0285">Flavoprotein</keyword>
<evidence type="ECO:0000256" key="3">
    <source>
        <dbReference type="ARBA" id="ARBA00022630"/>
    </source>
</evidence>
<evidence type="ECO:0000256" key="1">
    <source>
        <dbReference type="ARBA" id="ARBA00001974"/>
    </source>
</evidence>
<dbReference type="InterPro" id="IPR016166">
    <property type="entry name" value="FAD-bd_PCMH"/>
</dbReference>
<accession>A0AAE3YLG7</accession>
<name>A0AAE3YLG7_9ACTN</name>
<evidence type="ECO:0000313" key="8">
    <source>
        <dbReference type="Proteomes" id="UP001183643"/>
    </source>
</evidence>
<dbReference type="Gene3D" id="3.40.462.20">
    <property type="match status" value="1"/>
</dbReference>
<evidence type="ECO:0000256" key="5">
    <source>
        <dbReference type="ARBA" id="ARBA00023002"/>
    </source>
</evidence>
<dbReference type="PROSITE" id="PS00862">
    <property type="entry name" value="OX2_COVAL_FAD"/>
    <property type="match status" value="1"/>
</dbReference>
<dbReference type="Gene3D" id="3.30.43.10">
    <property type="entry name" value="Uridine Diphospho-n-acetylenolpyruvylglucosamine Reductase, domain 2"/>
    <property type="match status" value="1"/>
</dbReference>